<dbReference type="GO" id="GO:0006364">
    <property type="term" value="P:rRNA processing"/>
    <property type="evidence" value="ECO:0007669"/>
    <property type="project" value="TreeGrafter"/>
</dbReference>
<dbReference type="SUPFAM" id="SSF48371">
    <property type="entry name" value="ARM repeat"/>
    <property type="match status" value="1"/>
</dbReference>
<keyword evidence="8" id="KW-1185">Reference proteome</keyword>
<feature type="compositionally biased region" description="Low complexity" evidence="5">
    <location>
        <begin position="643"/>
        <end position="663"/>
    </location>
</feature>
<comment type="caution">
    <text evidence="7">The sequence shown here is derived from an EMBL/GenBank/DDBJ whole genome shotgun (WGS) entry which is preliminary data.</text>
</comment>
<keyword evidence="4" id="KW-0539">Nucleus</keyword>
<evidence type="ECO:0000256" key="3">
    <source>
        <dbReference type="ARBA" id="ARBA00021502"/>
    </source>
</evidence>
<accession>A0A9P6ERG9</accession>
<dbReference type="Pfam" id="PF08167">
    <property type="entry name" value="RIX1"/>
    <property type="match status" value="1"/>
</dbReference>
<evidence type="ECO:0000259" key="6">
    <source>
        <dbReference type="Pfam" id="PF08167"/>
    </source>
</evidence>
<dbReference type="PANTHER" id="PTHR34105">
    <property type="entry name" value="PROLINE-, GLUTAMIC ACID- AND LEUCINE-RICH PROTEIN 1"/>
    <property type="match status" value="1"/>
</dbReference>
<dbReference type="GO" id="GO:0005634">
    <property type="term" value="C:nucleus"/>
    <property type="evidence" value="ECO:0007669"/>
    <property type="project" value="UniProtKB-SubCell"/>
</dbReference>
<dbReference type="AlphaFoldDB" id="A0A9P6ERG9"/>
<feature type="region of interest" description="Disordered" evidence="5">
    <location>
        <begin position="633"/>
        <end position="722"/>
    </location>
</feature>
<name>A0A9P6ERG9_9AGAR</name>
<evidence type="ECO:0000256" key="5">
    <source>
        <dbReference type="SAM" id="MobiDB-lite"/>
    </source>
</evidence>
<reference evidence="7" key="1">
    <citation type="submission" date="2020-11" db="EMBL/GenBank/DDBJ databases">
        <authorList>
            <consortium name="DOE Joint Genome Institute"/>
            <person name="Ahrendt S."/>
            <person name="Riley R."/>
            <person name="Andreopoulos W."/>
            <person name="Labutti K."/>
            <person name="Pangilinan J."/>
            <person name="Ruiz-Duenas F.J."/>
            <person name="Barrasa J.M."/>
            <person name="Sanchez-Garcia M."/>
            <person name="Camarero S."/>
            <person name="Miyauchi S."/>
            <person name="Serrano A."/>
            <person name="Linde D."/>
            <person name="Babiker R."/>
            <person name="Drula E."/>
            <person name="Ayuso-Fernandez I."/>
            <person name="Pacheco R."/>
            <person name="Padilla G."/>
            <person name="Ferreira P."/>
            <person name="Barriuso J."/>
            <person name="Kellner H."/>
            <person name="Castanera R."/>
            <person name="Alfaro M."/>
            <person name="Ramirez L."/>
            <person name="Pisabarro A.G."/>
            <person name="Kuo A."/>
            <person name="Tritt A."/>
            <person name="Lipzen A."/>
            <person name="He G."/>
            <person name="Yan M."/>
            <person name="Ng V."/>
            <person name="Cullen D."/>
            <person name="Martin F."/>
            <person name="Rosso M.-N."/>
            <person name="Henrissat B."/>
            <person name="Hibbett D."/>
            <person name="Martinez A.T."/>
            <person name="Grigoriev I.V."/>
        </authorList>
    </citation>
    <scope>NUCLEOTIDE SEQUENCE</scope>
    <source>
        <strain evidence="7">CBS 506.95</strain>
    </source>
</reference>
<sequence length="722" mass="78831">METGSHIKSLLQFQLASDNSAARFLPYCLSTLNSECLLPSSHRTKWTTRINSLLHSKEPSARWAGLCLAHKSSMLSQSLMIECAQSWLSVIIPMFTKNEATPTMKAVLRLLSAIFITATDITEFHRQVCVPNVVKVTSAILPFADVHLDPELKIIAMETLTRLIRLYPTAHRVASTQLMNFTLHYLNGSPTTQGNVEVVNKAAELYATLPLTGGKVGGVNLWRKSLEETLVFAWDAFLALRTTFPAQERQPQSPPPGTDPQLHIQLNVDRLSCAVAIFNHLLCAPMQRPVQLPIGSLIKLSTALLSVTSNDKIDGFFDPFIRVLEVATTPVIHLFGCDFLINLAQKFPAKLDPHTSRILTILLFQLEQAPHLNLQSHLLKTIVTLLSTSYLLDSSILVTRIGQLALQTVAKVVITSTRDKTAEGTSSSVKNGKKKTYNFEGDEVFKTSGQIVCPTREHEEVLLASIDVLEHLLPSPSLSLAMHSAIARVIISISLSLPRMSASTISQDSSFIHQLKSKIQKAALIIGQGTTSVMSKSLPFILEEALCSDDVEINRQLETLVHPRLPPLVRALPQLEALSLFKAEESREEAGILSAIAVDSRMEAPTPLQAEDVSMVDSIPQMALNMAIGSKALFPDVSPPQPDTQSSSSPLVQPQSAQTTQAPPIGPFIPSTVSAEKKNDSPAIPAHAESKNMPAASYPTEGEDDEEMPGINIDSDSEIDED</sequence>
<evidence type="ECO:0000256" key="1">
    <source>
        <dbReference type="ARBA" id="ARBA00004123"/>
    </source>
</evidence>
<dbReference type="InterPro" id="IPR012583">
    <property type="entry name" value="RIX1_N"/>
</dbReference>
<evidence type="ECO:0000256" key="2">
    <source>
        <dbReference type="ARBA" id="ARBA00010511"/>
    </source>
</evidence>
<evidence type="ECO:0000256" key="4">
    <source>
        <dbReference type="ARBA" id="ARBA00023242"/>
    </source>
</evidence>
<dbReference type="OrthoDB" id="20900at2759"/>
<dbReference type="EMBL" id="MU157825">
    <property type="protein sequence ID" value="KAF9534746.1"/>
    <property type="molecule type" value="Genomic_DNA"/>
</dbReference>
<organism evidence="7 8">
    <name type="scientific">Crepidotus variabilis</name>
    <dbReference type="NCBI Taxonomy" id="179855"/>
    <lineage>
        <taxon>Eukaryota</taxon>
        <taxon>Fungi</taxon>
        <taxon>Dikarya</taxon>
        <taxon>Basidiomycota</taxon>
        <taxon>Agaricomycotina</taxon>
        <taxon>Agaricomycetes</taxon>
        <taxon>Agaricomycetidae</taxon>
        <taxon>Agaricales</taxon>
        <taxon>Agaricineae</taxon>
        <taxon>Crepidotaceae</taxon>
        <taxon>Crepidotus</taxon>
    </lineage>
</organism>
<protein>
    <recommendedName>
        <fullName evidence="3">Pre-rRNA-processing protein RIX1</fullName>
    </recommendedName>
</protein>
<comment type="subcellular location">
    <subcellularLocation>
        <location evidence="1">Nucleus</location>
    </subcellularLocation>
</comment>
<comment type="similarity">
    <text evidence="2">Belongs to the RIX1/PELP1 family.</text>
</comment>
<dbReference type="PANTHER" id="PTHR34105:SF1">
    <property type="entry name" value="PROLINE-, GLUTAMIC ACID- AND LEUCINE-RICH PROTEIN 1"/>
    <property type="match status" value="1"/>
</dbReference>
<dbReference type="Proteomes" id="UP000807306">
    <property type="component" value="Unassembled WGS sequence"/>
</dbReference>
<evidence type="ECO:0000313" key="8">
    <source>
        <dbReference type="Proteomes" id="UP000807306"/>
    </source>
</evidence>
<feature type="domain" description="Pre-rRNA-processing protein RIX1 N-terminal" evidence="6">
    <location>
        <begin position="8"/>
        <end position="191"/>
    </location>
</feature>
<gene>
    <name evidence="7" type="ORF">CPB83DRAFT_842871</name>
</gene>
<evidence type="ECO:0000313" key="7">
    <source>
        <dbReference type="EMBL" id="KAF9534746.1"/>
    </source>
</evidence>
<proteinExistence type="inferred from homology"/>
<dbReference type="InterPro" id="IPR016024">
    <property type="entry name" value="ARM-type_fold"/>
</dbReference>